<accession>A0ABD1E2I8</accession>
<proteinExistence type="predicted"/>
<dbReference type="EMBL" id="JBDJPC010000016">
    <property type="protein sequence ID" value="KAL1487924.1"/>
    <property type="molecule type" value="Genomic_DNA"/>
</dbReference>
<evidence type="ECO:0000313" key="2">
    <source>
        <dbReference type="Proteomes" id="UP001566132"/>
    </source>
</evidence>
<reference evidence="1 2" key="1">
    <citation type="submission" date="2024-05" db="EMBL/GenBank/DDBJ databases">
        <title>Genetic variation in Jamaican populations of the coffee berry borer (Hypothenemus hampei).</title>
        <authorList>
            <person name="Errbii M."/>
            <person name="Myrie A."/>
        </authorList>
    </citation>
    <scope>NUCLEOTIDE SEQUENCE [LARGE SCALE GENOMIC DNA]</scope>
    <source>
        <strain evidence="1">JA-Hopewell-2020-01-JO</strain>
        <tissue evidence="1">Whole body</tissue>
    </source>
</reference>
<organism evidence="1 2">
    <name type="scientific">Hypothenemus hampei</name>
    <name type="common">Coffee berry borer</name>
    <dbReference type="NCBI Taxonomy" id="57062"/>
    <lineage>
        <taxon>Eukaryota</taxon>
        <taxon>Metazoa</taxon>
        <taxon>Ecdysozoa</taxon>
        <taxon>Arthropoda</taxon>
        <taxon>Hexapoda</taxon>
        <taxon>Insecta</taxon>
        <taxon>Pterygota</taxon>
        <taxon>Neoptera</taxon>
        <taxon>Endopterygota</taxon>
        <taxon>Coleoptera</taxon>
        <taxon>Polyphaga</taxon>
        <taxon>Cucujiformia</taxon>
        <taxon>Curculionidae</taxon>
        <taxon>Scolytinae</taxon>
        <taxon>Hypothenemus</taxon>
    </lineage>
</organism>
<evidence type="ECO:0008006" key="3">
    <source>
        <dbReference type="Google" id="ProtNLM"/>
    </source>
</evidence>
<protein>
    <recommendedName>
        <fullName evidence="3">THAP-type domain-containing protein</fullName>
    </recommendedName>
</protein>
<sequence length="132" mass="15701">MRTLPVNDLEKFKIWVQRIGNPNLEYSEDPVYLNKVYRTLRVCNRHFDKHCILVDFHEESIEENSLYRYWKHKIDTEKQNSSHFEEVICLPGPSHVEEVIPLLGHLHSRNETETPSRIGINIKFSAIKIKEM</sequence>
<name>A0ABD1E2I8_HYPHA</name>
<gene>
    <name evidence="1" type="ORF">ABEB36_015309</name>
</gene>
<dbReference type="Proteomes" id="UP001566132">
    <property type="component" value="Unassembled WGS sequence"/>
</dbReference>
<comment type="caution">
    <text evidence="1">The sequence shown here is derived from an EMBL/GenBank/DDBJ whole genome shotgun (WGS) entry which is preliminary data.</text>
</comment>
<evidence type="ECO:0000313" key="1">
    <source>
        <dbReference type="EMBL" id="KAL1487924.1"/>
    </source>
</evidence>
<keyword evidence="2" id="KW-1185">Reference proteome</keyword>
<dbReference type="AlphaFoldDB" id="A0ABD1E2I8"/>